<evidence type="ECO:0000313" key="2">
    <source>
        <dbReference type="Proteomes" id="UP001234178"/>
    </source>
</evidence>
<proteinExistence type="predicted"/>
<dbReference type="EMBL" id="JAOYFB010000040">
    <property type="protein sequence ID" value="KAK4037371.1"/>
    <property type="molecule type" value="Genomic_DNA"/>
</dbReference>
<reference evidence="1 2" key="1">
    <citation type="journal article" date="2023" name="Nucleic Acids Res.">
        <title>The hologenome of Daphnia magna reveals possible DNA methylation and microbiome-mediated evolution of the host genome.</title>
        <authorList>
            <person name="Chaturvedi A."/>
            <person name="Li X."/>
            <person name="Dhandapani V."/>
            <person name="Marshall H."/>
            <person name="Kissane S."/>
            <person name="Cuenca-Cambronero M."/>
            <person name="Asole G."/>
            <person name="Calvet F."/>
            <person name="Ruiz-Romero M."/>
            <person name="Marangio P."/>
            <person name="Guigo R."/>
            <person name="Rago D."/>
            <person name="Mirbahai L."/>
            <person name="Eastwood N."/>
            <person name="Colbourne J.K."/>
            <person name="Zhou J."/>
            <person name="Mallon E."/>
            <person name="Orsini L."/>
        </authorList>
    </citation>
    <scope>NUCLEOTIDE SEQUENCE [LARGE SCALE GENOMIC DNA]</scope>
    <source>
        <strain evidence="1">LRV0_1</strain>
    </source>
</reference>
<sequence>MGSSHPEPANHTFCMMSFPTNVTGAMRPKGSKIFSARLKSFRLVGLSPISRASLSTCAGSNLNLSDAGSQITPKAFVADLPSAVTFVTVSLNWTSGSFLINSALLEVHLHNSIFAALKIVIASRIRFSASSTFVSPPSQSSTFNCCCSCRTVSGIIDPDEPYQLPVLRADLDLEKRMSYIGGPGYPILSETQQDRQHFRLIFRLGLAQQPLQPYHCDVPVGFNSAMADLDGEQHFVTPVVCPQNRLLIGLQESGFCFFLWGYPHMFKTPKFFEVRHRFFHVYCCDQPADFACTCDQPICAWDGLVLHYRPDEIAADDEIELVALLTGDVPVIG</sequence>
<dbReference type="Proteomes" id="UP001234178">
    <property type="component" value="Unassembled WGS sequence"/>
</dbReference>
<evidence type="ECO:0000313" key="1">
    <source>
        <dbReference type="EMBL" id="KAK4037371.1"/>
    </source>
</evidence>
<keyword evidence="2" id="KW-1185">Reference proteome</keyword>
<accession>A0ABR0B6R0</accession>
<organism evidence="1 2">
    <name type="scientific">Daphnia magna</name>
    <dbReference type="NCBI Taxonomy" id="35525"/>
    <lineage>
        <taxon>Eukaryota</taxon>
        <taxon>Metazoa</taxon>
        <taxon>Ecdysozoa</taxon>
        <taxon>Arthropoda</taxon>
        <taxon>Crustacea</taxon>
        <taxon>Branchiopoda</taxon>
        <taxon>Diplostraca</taxon>
        <taxon>Cladocera</taxon>
        <taxon>Anomopoda</taxon>
        <taxon>Daphniidae</taxon>
        <taxon>Daphnia</taxon>
    </lineage>
</organism>
<protein>
    <submittedName>
        <fullName evidence="1">Uncharacterized protein</fullName>
    </submittedName>
</protein>
<comment type="caution">
    <text evidence="1">The sequence shown here is derived from an EMBL/GenBank/DDBJ whole genome shotgun (WGS) entry which is preliminary data.</text>
</comment>
<name>A0ABR0B6R0_9CRUS</name>
<gene>
    <name evidence="1" type="ORF">OUZ56_029408</name>
</gene>